<keyword evidence="1" id="KW-0472">Membrane</keyword>
<organism evidence="3 4">
    <name type="scientific">Hoylesella saccharolytica F0055</name>
    <dbReference type="NCBI Taxonomy" id="1127699"/>
    <lineage>
        <taxon>Bacteria</taxon>
        <taxon>Pseudomonadati</taxon>
        <taxon>Bacteroidota</taxon>
        <taxon>Bacteroidia</taxon>
        <taxon>Bacteroidales</taxon>
        <taxon>Prevotellaceae</taxon>
        <taxon>Hoylesella</taxon>
    </lineage>
</organism>
<dbReference type="Gene3D" id="3.60.21.10">
    <property type="match status" value="1"/>
</dbReference>
<dbReference type="PANTHER" id="PTHR31302">
    <property type="entry name" value="TRANSMEMBRANE PROTEIN WITH METALLOPHOSPHOESTERASE DOMAIN-RELATED"/>
    <property type="match status" value="1"/>
</dbReference>
<comment type="caution">
    <text evidence="3">The sequence shown here is derived from an EMBL/GenBank/DDBJ whole genome shotgun (WGS) entry which is preliminary data.</text>
</comment>
<evidence type="ECO:0000256" key="1">
    <source>
        <dbReference type="SAM" id="Phobius"/>
    </source>
</evidence>
<dbReference type="EMBL" id="AMEP01000020">
    <property type="protein sequence ID" value="EKY03871.1"/>
    <property type="molecule type" value="Genomic_DNA"/>
</dbReference>
<dbReference type="AlphaFoldDB" id="L1NKL6"/>
<dbReference type="InterPro" id="IPR051158">
    <property type="entry name" value="Metallophosphoesterase_sf"/>
</dbReference>
<dbReference type="RefSeq" id="WP_009162663.1">
    <property type="nucleotide sequence ID" value="NZ_KB291001.1"/>
</dbReference>
<feature type="transmembrane region" description="Helical" evidence="1">
    <location>
        <begin position="33"/>
        <end position="54"/>
    </location>
</feature>
<dbReference type="STRING" id="1127699.HMPREF9151_00180"/>
<dbReference type="InterPro" id="IPR004843">
    <property type="entry name" value="Calcineurin-like_PHP"/>
</dbReference>
<feature type="transmembrane region" description="Helical" evidence="1">
    <location>
        <begin position="66"/>
        <end position="88"/>
    </location>
</feature>
<proteinExistence type="predicted"/>
<sequence length="362" mass="41302">MKIGLILFLLLPLLGYAYVYWHLWNLLPLHPIYKVIILVLLSMALVCLFFGFGVGLEKFSLNCAEVVYGIGTSSLFILLYAVMLFLLFDLGRLVHLIPASFLINSWRGTFTVLGIITAFFVYGNIHYNNKVRQELDIKSEKQMDKTLKIVMLTDLHLGYHNRRTEFSRWVDMLNAEKPNLILIGGDIIDISVHPLLEENVAEEFRRLTAPVYACLGNHEYYSGDINAEKFYREAGIHLLKDSVATVLGINIIGRDDRTNLRRASVETLIEKIDTSKFTILLDHQPYHLEEAEKAGIDFQLSGHTHYGQVWPISWIEDAIYENAYGPLTKGKTRYFVTSGIGIWGGKFRIGTRSEYLVATIHP</sequence>
<keyword evidence="4" id="KW-1185">Reference proteome</keyword>
<dbReference type="OrthoDB" id="9780884at2"/>
<dbReference type="HOGENOM" id="CLU_025443_0_0_10"/>
<name>L1NKL6_9BACT</name>
<evidence type="ECO:0000313" key="3">
    <source>
        <dbReference type="EMBL" id="EKY03871.1"/>
    </source>
</evidence>
<dbReference type="SUPFAM" id="SSF56300">
    <property type="entry name" value="Metallo-dependent phosphatases"/>
    <property type="match status" value="1"/>
</dbReference>
<accession>L1NKL6</accession>
<dbReference type="Proteomes" id="UP000010433">
    <property type="component" value="Unassembled WGS sequence"/>
</dbReference>
<feature type="domain" description="Calcineurin-like phosphoesterase" evidence="2">
    <location>
        <begin position="147"/>
        <end position="306"/>
    </location>
</feature>
<evidence type="ECO:0000259" key="2">
    <source>
        <dbReference type="Pfam" id="PF00149"/>
    </source>
</evidence>
<keyword evidence="1" id="KW-0812">Transmembrane</keyword>
<dbReference type="PANTHER" id="PTHR31302:SF0">
    <property type="entry name" value="TRANSMEMBRANE PROTEIN WITH METALLOPHOSPHOESTERASE DOMAIN"/>
    <property type="match status" value="1"/>
</dbReference>
<keyword evidence="1" id="KW-1133">Transmembrane helix</keyword>
<protein>
    <submittedName>
        <fullName evidence="3">Ser/Thr phosphatase family protein</fullName>
    </submittedName>
</protein>
<evidence type="ECO:0000313" key="4">
    <source>
        <dbReference type="Proteomes" id="UP000010433"/>
    </source>
</evidence>
<feature type="transmembrane region" description="Helical" evidence="1">
    <location>
        <begin position="108"/>
        <end position="125"/>
    </location>
</feature>
<gene>
    <name evidence="3" type="ORF">HMPREF9151_00180</name>
</gene>
<reference evidence="3 4" key="1">
    <citation type="submission" date="2012-05" db="EMBL/GenBank/DDBJ databases">
        <authorList>
            <person name="Weinstock G."/>
            <person name="Sodergren E."/>
            <person name="Lobos E.A."/>
            <person name="Fulton L."/>
            <person name="Fulton R."/>
            <person name="Courtney L."/>
            <person name="Fronick C."/>
            <person name="O'Laughlin M."/>
            <person name="Godfrey J."/>
            <person name="Wilson R.M."/>
            <person name="Miner T."/>
            <person name="Farmer C."/>
            <person name="Delehaunty K."/>
            <person name="Cordes M."/>
            <person name="Minx P."/>
            <person name="Tomlinson C."/>
            <person name="Chen J."/>
            <person name="Wollam A."/>
            <person name="Pepin K.H."/>
            <person name="Bhonagiri V."/>
            <person name="Zhang X."/>
            <person name="Suruliraj S."/>
            <person name="Warren W."/>
            <person name="Mitreva M."/>
            <person name="Mardis E.R."/>
            <person name="Wilson R.K."/>
        </authorList>
    </citation>
    <scope>NUCLEOTIDE SEQUENCE [LARGE SCALE GENOMIC DNA]</scope>
    <source>
        <strain evidence="3 4">F0055</strain>
    </source>
</reference>
<dbReference type="Pfam" id="PF00149">
    <property type="entry name" value="Metallophos"/>
    <property type="match status" value="1"/>
</dbReference>
<dbReference type="InterPro" id="IPR029052">
    <property type="entry name" value="Metallo-depent_PP-like"/>
</dbReference>
<dbReference type="GO" id="GO:0016787">
    <property type="term" value="F:hydrolase activity"/>
    <property type="evidence" value="ECO:0007669"/>
    <property type="project" value="InterPro"/>
</dbReference>
<dbReference type="PATRIC" id="fig|1127699.3.peg.159"/>